<keyword evidence="9" id="KW-0812">Transmembrane</keyword>
<accession>A0A1I7UUT3</accession>
<name>A0A1I7UUT3_9PELO</name>
<keyword evidence="3 6" id="KW-0238">DNA-binding</keyword>
<dbReference type="InterPro" id="IPR001356">
    <property type="entry name" value="HD"/>
</dbReference>
<dbReference type="PRINTS" id="PR00024">
    <property type="entry name" value="HOMEOBOX"/>
</dbReference>
<dbReference type="WBParaSite" id="Csp11.Scaffold630.g19564.t2">
    <property type="protein sequence ID" value="Csp11.Scaffold630.g19564.t2"/>
    <property type="gene ID" value="Csp11.Scaffold630.g19564"/>
</dbReference>
<dbReference type="PROSITE" id="PS50071">
    <property type="entry name" value="HOMEOBOX_2"/>
    <property type="match status" value="1"/>
</dbReference>
<keyword evidence="9" id="KW-1133">Transmembrane helix</keyword>
<sequence length="311" mass="34802">MSSAECYGPPNYYTDWANPSYYAAAAASAAPSYSPINHHHHHHHPDIWAAHPSNYVLGGGGTGVDAYEEGSETSSTKKKVIDENGTNRTNFTTHQLTELEKEFHTAKYVNRTRRTEIAANLKLLEAQVKIWFQNRRMKEKKREKEKAFLARNSWDSPGSVEDVKVFGTVYIYLFVSLFIYVVLSLFIAIIMDAYEVVKDRYSDGLRSIEKRGCLRDFVEMIPPPSELGSPTTRSAYAPANLLNLAAGNDSSRALRALHAIDNARDWLSSLRDGTRFQSFSNPLNDMHSSSSSFDEDGSSSQNAPPNRPSNV</sequence>
<evidence type="ECO:0000256" key="4">
    <source>
        <dbReference type="ARBA" id="ARBA00023155"/>
    </source>
</evidence>
<evidence type="ECO:0000256" key="8">
    <source>
        <dbReference type="SAM" id="MobiDB-lite"/>
    </source>
</evidence>
<dbReference type="SUPFAM" id="SSF46689">
    <property type="entry name" value="Homeodomain-like"/>
    <property type="match status" value="1"/>
</dbReference>
<dbReference type="STRING" id="1561998.A0A1I7UUT3"/>
<evidence type="ECO:0000313" key="11">
    <source>
        <dbReference type="Proteomes" id="UP000095282"/>
    </source>
</evidence>
<dbReference type="Pfam" id="PF00046">
    <property type="entry name" value="Homeodomain"/>
    <property type="match status" value="1"/>
</dbReference>
<feature type="compositionally biased region" description="Polar residues" evidence="8">
    <location>
        <begin position="301"/>
        <end position="311"/>
    </location>
</feature>
<dbReference type="InterPro" id="IPR009057">
    <property type="entry name" value="Homeodomain-like_sf"/>
</dbReference>
<feature type="DNA-binding region" description="Homeobox" evidence="6">
    <location>
        <begin position="84"/>
        <end position="143"/>
    </location>
</feature>
<keyword evidence="2" id="KW-0217">Developmental protein</keyword>
<keyword evidence="9" id="KW-0472">Membrane</keyword>
<feature type="region of interest" description="Disordered" evidence="8">
    <location>
        <begin position="281"/>
        <end position="311"/>
    </location>
</feature>
<evidence type="ECO:0000259" key="10">
    <source>
        <dbReference type="PROSITE" id="PS50071"/>
    </source>
</evidence>
<dbReference type="GO" id="GO:0000981">
    <property type="term" value="F:DNA-binding transcription factor activity, RNA polymerase II-specific"/>
    <property type="evidence" value="ECO:0007669"/>
    <property type="project" value="InterPro"/>
</dbReference>
<organism evidence="11 12">
    <name type="scientific">Caenorhabditis tropicalis</name>
    <dbReference type="NCBI Taxonomy" id="1561998"/>
    <lineage>
        <taxon>Eukaryota</taxon>
        <taxon>Metazoa</taxon>
        <taxon>Ecdysozoa</taxon>
        <taxon>Nematoda</taxon>
        <taxon>Chromadorea</taxon>
        <taxon>Rhabditida</taxon>
        <taxon>Rhabditina</taxon>
        <taxon>Rhabditomorpha</taxon>
        <taxon>Rhabditoidea</taxon>
        <taxon>Rhabditidae</taxon>
        <taxon>Peloderinae</taxon>
        <taxon>Caenorhabditis</taxon>
    </lineage>
</organism>
<dbReference type="PANTHER" id="PTHR45946:SF4">
    <property type="entry name" value="HOMEOBOX PROTEIN ROUGH-RELATED"/>
    <property type="match status" value="1"/>
</dbReference>
<dbReference type="InterPro" id="IPR020479">
    <property type="entry name" value="HD_metazoa"/>
</dbReference>
<dbReference type="GO" id="GO:0000978">
    <property type="term" value="F:RNA polymerase II cis-regulatory region sequence-specific DNA binding"/>
    <property type="evidence" value="ECO:0007669"/>
    <property type="project" value="TreeGrafter"/>
</dbReference>
<evidence type="ECO:0000256" key="6">
    <source>
        <dbReference type="PROSITE-ProRule" id="PRU00108"/>
    </source>
</evidence>
<keyword evidence="11" id="KW-1185">Reference proteome</keyword>
<dbReference type="AlphaFoldDB" id="A0A1I7UUT3"/>
<evidence type="ECO:0000256" key="2">
    <source>
        <dbReference type="ARBA" id="ARBA00022473"/>
    </source>
</evidence>
<dbReference type="Gene3D" id="1.10.10.60">
    <property type="entry name" value="Homeodomain-like"/>
    <property type="match status" value="1"/>
</dbReference>
<evidence type="ECO:0000256" key="1">
    <source>
        <dbReference type="ARBA" id="ARBA00004123"/>
    </source>
</evidence>
<protein>
    <submittedName>
        <fullName evidence="12">Homeobox domain-containing protein</fullName>
    </submittedName>
</protein>
<evidence type="ECO:0000256" key="9">
    <source>
        <dbReference type="SAM" id="Phobius"/>
    </source>
</evidence>
<dbReference type="Proteomes" id="UP000095282">
    <property type="component" value="Unplaced"/>
</dbReference>
<dbReference type="PROSITE" id="PS00027">
    <property type="entry name" value="HOMEOBOX_1"/>
    <property type="match status" value="1"/>
</dbReference>
<dbReference type="PANTHER" id="PTHR45946">
    <property type="entry name" value="HOMEOBOX PROTEIN ROUGH-RELATED"/>
    <property type="match status" value="1"/>
</dbReference>
<dbReference type="CDD" id="cd00086">
    <property type="entry name" value="homeodomain"/>
    <property type="match status" value="1"/>
</dbReference>
<dbReference type="InterPro" id="IPR046327">
    <property type="entry name" value="HXA1/B1/D1"/>
</dbReference>
<feature type="domain" description="Homeobox" evidence="10">
    <location>
        <begin position="82"/>
        <end position="142"/>
    </location>
</feature>
<feature type="transmembrane region" description="Helical" evidence="9">
    <location>
        <begin position="169"/>
        <end position="191"/>
    </location>
</feature>
<keyword evidence="4 6" id="KW-0371">Homeobox</keyword>
<dbReference type="SMART" id="SM00389">
    <property type="entry name" value="HOX"/>
    <property type="match status" value="1"/>
</dbReference>
<reference evidence="12" key="1">
    <citation type="submission" date="2016-11" db="UniProtKB">
        <authorList>
            <consortium name="WormBaseParasite"/>
        </authorList>
    </citation>
    <scope>IDENTIFICATION</scope>
</reference>
<evidence type="ECO:0000256" key="5">
    <source>
        <dbReference type="ARBA" id="ARBA00023242"/>
    </source>
</evidence>
<evidence type="ECO:0000256" key="3">
    <source>
        <dbReference type="ARBA" id="ARBA00023125"/>
    </source>
</evidence>
<keyword evidence="5 6" id="KW-0539">Nucleus</keyword>
<evidence type="ECO:0000313" key="12">
    <source>
        <dbReference type="WBParaSite" id="Csp11.Scaffold630.g19564.t2"/>
    </source>
</evidence>
<dbReference type="InterPro" id="IPR017970">
    <property type="entry name" value="Homeobox_CS"/>
</dbReference>
<proteinExistence type="predicted"/>
<dbReference type="GO" id="GO:0005634">
    <property type="term" value="C:nucleus"/>
    <property type="evidence" value="ECO:0007669"/>
    <property type="project" value="UniProtKB-SubCell"/>
</dbReference>
<comment type="subcellular location">
    <subcellularLocation>
        <location evidence="1 6 7">Nucleus</location>
    </subcellularLocation>
</comment>
<evidence type="ECO:0000256" key="7">
    <source>
        <dbReference type="RuleBase" id="RU000682"/>
    </source>
</evidence>